<dbReference type="Gene3D" id="1.20.58.530">
    <property type="match status" value="1"/>
</dbReference>
<protein>
    <recommendedName>
        <fullName evidence="15">Myosin-1-like</fullName>
    </recommendedName>
</protein>
<keyword evidence="2 8" id="KW-0067">ATP-binding</keyword>
<evidence type="ECO:0000313" key="13">
    <source>
        <dbReference type="EMBL" id="KAJ6398080.1"/>
    </source>
</evidence>
<accession>A0ABQ9CHU7</accession>
<feature type="binding site" evidence="8">
    <location>
        <begin position="266"/>
        <end position="273"/>
    </location>
    <ligand>
        <name>ATP</name>
        <dbReference type="ChEBI" id="CHEBI:30616"/>
    </ligand>
</feature>
<dbReference type="SMART" id="SM00015">
    <property type="entry name" value="IQ"/>
    <property type="match status" value="4"/>
</dbReference>
<sequence length="1173" mass="132585">MLQKKSQVLPSFQSIKSMPVDFRFAGSPTSEQSENINLVNSNTAFVSVSEKNDLENGLVEGAEDSVGSDVNEDSPYSRAAILVEQIPSVGDDDLDTVPTPLPLVSSFHRERRWADTSSYAAKKKLQSWFQLPNGNWELGKILSTSGTESVISPPDGKVLKVKTESLVPANPDILDGVDDLMQLSYLNEPSVLYNLQYRYNRDMIYTKAGPVLVAINPFKEVPLYGNNYIEAYKNKSMESPHVYAITDTAIREMIRDEVNQSIIISGESGAGKTETAKIAMQYLATLGGGSGIEYEILKTNPILEAFGNAKTLRNDNSSRFGKLIEIHFSETGKISGAKIQTFLLEKSRVVQCMEGERSYHIFYQLCAGASPKLREKISLKIASEYKYLRQSNCYTITGVDDAERFRVVTEALDIVHVSKEDQESVFAMLAAVLWLGNVSFSIVDNENHVEPLADEGLITVAKLIGCNVGELKLALSTRKMRVGNDTIVQKLSLSQAIDTRDALAKSIYSCLFDWLVEQVNKSLAVGKRITGRSISILDIYGFESFERNSFEQFCINYANERLQQHFNRHLFKLEQEEYIQDGIDWTKVDFEDNQDCLNLFEKKPLGLLSLLDEESTFPNGTDLTFANKLKQHLNSNSCFRGERDKAFSVSHYAGEVTYDTTGFLEKNRDLLHLDSIQLLSSCSCHLPQIFASNMLTQSEKPAVGPLYKAGGADSQKLSVATKFKGQLFQLMQRLENTTPHFIRCIKPNNSQSPGSYEQGLVLQQLRCCGVLEVVRISRSGFPTRMSHHKFARRYGFLLLESVSSSQDPLSVSVAILHQFDISPEMYQVGYTKLFFRTGQIGVLEDTRNHTLHGILRVQSCFRGHRARAYLRELKRGICVLQSFIRGEKIRKEYAVLQQRYRAAVVIQRHIKSSICGKKYKDMHQASIILQSVIRGWLVRRFSGDVGLLKSGATKGNESDEVLVKASFLAELQRRVLKAEAALREKEEENDVLHQRLQQYENRWSEYELKMKSMEEVWQKQMRSLQSSLSIAKKSLAIDDSERNSDASVNASDEKEFSWETGSNHRGQESNSARPMSAGLSVISRMAEEFEQRSQVFGDDAKFLVEVKSGQVEASLNPDRELRRLKQMFEAWKKDYGSRLRETKVILNKLGTEEGALERVKKKWWGRRNSTRYT</sequence>
<comment type="similarity">
    <text evidence="8">Belongs to the TRAFAC class myosin-kinesin ATPase superfamily. Myosin family.</text>
</comment>
<name>A0ABQ9CHU7_9ROSI</name>
<dbReference type="InterPro" id="IPR004009">
    <property type="entry name" value="SH3_Myosin"/>
</dbReference>
<evidence type="ECO:0000256" key="10">
    <source>
        <dbReference type="SAM" id="MobiDB-lite"/>
    </source>
</evidence>
<keyword evidence="3" id="KW-0112">Calmodulin-binding</keyword>
<dbReference type="EMBL" id="JAPFFI010000003">
    <property type="protein sequence ID" value="KAJ6398080.1"/>
    <property type="molecule type" value="Genomic_DNA"/>
</dbReference>
<dbReference type="PANTHER" id="PTHR13140:SF780">
    <property type="entry name" value="MYOSIN-1"/>
    <property type="match status" value="1"/>
</dbReference>
<dbReference type="PROSITE" id="PS50096">
    <property type="entry name" value="IQ"/>
    <property type="match status" value="3"/>
</dbReference>
<dbReference type="SMART" id="SM00242">
    <property type="entry name" value="MYSc"/>
    <property type="match status" value="1"/>
</dbReference>
<dbReference type="InterPro" id="IPR057535">
    <property type="entry name" value="MYO1-3_N_SH3"/>
</dbReference>
<dbReference type="Gene3D" id="1.20.5.190">
    <property type="match status" value="2"/>
</dbReference>
<dbReference type="PRINTS" id="PR00193">
    <property type="entry name" value="MYOSINHEAVY"/>
</dbReference>
<evidence type="ECO:0000256" key="8">
    <source>
        <dbReference type="PROSITE-ProRule" id="PRU00782"/>
    </source>
</evidence>
<dbReference type="Pfam" id="PF00063">
    <property type="entry name" value="Myosin_head"/>
    <property type="match status" value="1"/>
</dbReference>
<dbReference type="InterPro" id="IPR036022">
    <property type="entry name" value="MYSc_Myo8"/>
</dbReference>
<proteinExistence type="inferred from homology"/>
<dbReference type="SUPFAM" id="SSF52540">
    <property type="entry name" value="P-loop containing nucleoside triphosphate hydrolases"/>
    <property type="match status" value="1"/>
</dbReference>
<keyword evidence="14" id="KW-1185">Reference proteome</keyword>
<comment type="caution">
    <text evidence="13">The sequence shown here is derived from an EMBL/GenBank/DDBJ whole genome shotgun (WGS) entry which is preliminary data.</text>
</comment>
<dbReference type="PROSITE" id="PS51844">
    <property type="entry name" value="SH3_LIKE"/>
    <property type="match status" value="1"/>
</dbReference>
<dbReference type="InterPro" id="IPR036961">
    <property type="entry name" value="Kinesin_motor_dom_sf"/>
</dbReference>
<organism evidence="13 14">
    <name type="scientific">Salix suchowensis</name>
    <dbReference type="NCBI Taxonomy" id="1278906"/>
    <lineage>
        <taxon>Eukaryota</taxon>
        <taxon>Viridiplantae</taxon>
        <taxon>Streptophyta</taxon>
        <taxon>Embryophyta</taxon>
        <taxon>Tracheophyta</taxon>
        <taxon>Spermatophyta</taxon>
        <taxon>Magnoliopsida</taxon>
        <taxon>eudicotyledons</taxon>
        <taxon>Gunneridae</taxon>
        <taxon>Pentapetalae</taxon>
        <taxon>rosids</taxon>
        <taxon>fabids</taxon>
        <taxon>Malpighiales</taxon>
        <taxon>Salicaceae</taxon>
        <taxon>Saliceae</taxon>
        <taxon>Salix</taxon>
    </lineage>
</organism>
<gene>
    <name evidence="13" type="ORF">OIU77_018984</name>
</gene>
<dbReference type="Pfam" id="PF00612">
    <property type="entry name" value="IQ"/>
    <property type="match status" value="2"/>
</dbReference>
<keyword evidence="6 8" id="KW-0505">Motor protein</keyword>
<evidence type="ECO:0000256" key="5">
    <source>
        <dbReference type="ARBA" id="ARBA00023123"/>
    </source>
</evidence>
<evidence type="ECO:0000313" key="14">
    <source>
        <dbReference type="Proteomes" id="UP001141253"/>
    </source>
</evidence>
<evidence type="ECO:0000256" key="7">
    <source>
        <dbReference type="ARBA" id="ARBA00023203"/>
    </source>
</evidence>
<evidence type="ECO:0000256" key="4">
    <source>
        <dbReference type="ARBA" id="ARBA00023054"/>
    </source>
</evidence>
<dbReference type="Proteomes" id="UP001141253">
    <property type="component" value="Chromosome 5"/>
</dbReference>
<evidence type="ECO:0000256" key="6">
    <source>
        <dbReference type="ARBA" id="ARBA00023175"/>
    </source>
</evidence>
<evidence type="ECO:0000256" key="9">
    <source>
        <dbReference type="SAM" id="Coils"/>
    </source>
</evidence>
<feature type="coiled-coil region" evidence="9">
    <location>
        <begin position="968"/>
        <end position="1016"/>
    </location>
</feature>
<keyword evidence="5 8" id="KW-0518">Myosin</keyword>
<evidence type="ECO:0000256" key="3">
    <source>
        <dbReference type="ARBA" id="ARBA00022860"/>
    </source>
</evidence>
<evidence type="ECO:0008006" key="15">
    <source>
        <dbReference type="Google" id="ProtNLM"/>
    </source>
</evidence>
<dbReference type="PROSITE" id="PS51456">
    <property type="entry name" value="MYOSIN_MOTOR"/>
    <property type="match status" value="1"/>
</dbReference>
<evidence type="ECO:0000259" key="12">
    <source>
        <dbReference type="PROSITE" id="PS51844"/>
    </source>
</evidence>
<keyword evidence="4 9" id="KW-0175">Coiled coil</keyword>
<dbReference type="Gene3D" id="1.20.120.720">
    <property type="entry name" value="Myosin VI head, motor domain, U50 subdomain"/>
    <property type="match status" value="1"/>
</dbReference>
<evidence type="ECO:0000256" key="1">
    <source>
        <dbReference type="ARBA" id="ARBA00022741"/>
    </source>
</evidence>
<feature type="compositionally biased region" description="Polar residues" evidence="10">
    <location>
        <begin position="1059"/>
        <end position="1073"/>
    </location>
</feature>
<dbReference type="Gene3D" id="6.20.240.20">
    <property type="match status" value="1"/>
</dbReference>
<feature type="domain" description="Myosin motor" evidence="11">
    <location>
        <begin position="175"/>
        <end position="848"/>
    </location>
</feature>
<keyword evidence="1 8" id="KW-0547">Nucleotide-binding</keyword>
<feature type="region of interest" description="Disordered" evidence="10">
    <location>
        <begin position="1041"/>
        <end position="1074"/>
    </location>
</feature>
<feature type="region of interest" description="Actin-binding" evidence="8">
    <location>
        <begin position="727"/>
        <end position="749"/>
    </location>
</feature>
<keyword evidence="7 8" id="KW-0009">Actin-binding</keyword>
<evidence type="ECO:0000256" key="2">
    <source>
        <dbReference type="ARBA" id="ARBA00022840"/>
    </source>
</evidence>
<dbReference type="InterPro" id="IPR027417">
    <property type="entry name" value="P-loop_NTPase"/>
</dbReference>
<dbReference type="PANTHER" id="PTHR13140">
    <property type="entry name" value="MYOSIN"/>
    <property type="match status" value="1"/>
</dbReference>
<dbReference type="Gene3D" id="3.40.850.10">
    <property type="entry name" value="Kinesin motor domain"/>
    <property type="match status" value="1"/>
</dbReference>
<dbReference type="CDD" id="cd01383">
    <property type="entry name" value="MYSc_Myo8"/>
    <property type="match status" value="1"/>
</dbReference>
<dbReference type="Pfam" id="PF25369">
    <property type="entry name" value="SH3_VIII-1_N"/>
    <property type="match status" value="1"/>
</dbReference>
<feature type="domain" description="Myosin N-terminal SH3-like" evidence="12">
    <location>
        <begin position="122"/>
        <end position="171"/>
    </location>
</feature>
<dbReference type="Gene3D" id="1.10.10.820">
    <property type="match status" value="1"/>
</dbReference>
<evidence type="ECO:0000259" key="11">
    <source>
        <dbReference type="PROSITE" id="PS51456"/>
    </source>
</evidence>
<reference evidence="13" key="2">
    <citation type="journal article" date="2023" name="Int. J. Mol. Sci.">
        <title>De Novo Assembly and Annotation of 11 Diverse Shrub Willow (Salix) Genomes Reveals Novel Gene Organization in Sex-Linked Regions.</title>
        <authorList>
            <person name="Hyden B."/>
            <person name="Feng K."/>
            <person name="Yates T.B."/>
            <person name="Jawdy S."/>
            <person name="Cereghino C."/>
            <person name="Smart L.B."/>
            <person name="Muchero W."/>
        </authorList>
    </citation>
    <scope>NUCLEOTIDE SEQUENCE</scope>
    <source>
        <tissue evidence="13">Shoot tip</tissue>
    </source>
</reference>
<dbReference type="InterPro" id="IPR000048">
    <property type="entry name" value="IQ_motif_EF-hand-BS"/>
</dbReference>
<dbReference type="InterPro" id="IPR001609">
    <property type="entry name" value="Myosin_head_motor_dom-like"/>
</dbReference>
<reference evidence="13" key="1">
    <citation type="submission" date="2022-10" db="EMBL/GenBank/DDBJ databases">
        <authorList>
            <person name="Hyden B.L."/>
            <person name="Feng K."/>
            <person name="Yates T."/>
            <person name="Jawdy S."/>
            <person name="Smart L.B."/>
            <person name="Muchero W."/>
        </authorList>
    </citation>
    <scope>NUCLEOTIDE SEQUENCE</scope>
    <source>
        <tissue evidence="13">Shoot tip</tissue>
    </source>
</reference>